<dbReference type="EMBL" id="KN716443">
    <property type="protein sequence ID" value="KJH44865.1"/>
    <property type="molecule type" value="Genomic_DNA"/>
</dbReference>
<reference evidence="2 3" key="1">
    <citation type="submission" date="2013-11" db="EMBL/GenBank/DDBJ databases">
        <title>Draft genome of the bovine lungworm Dictyocaulus viviparus.</title>
        <authorList>
            <person name="Mitreva M."/>
        </authorList>
    </citation>
    <scope>NUCLEOTIDE SEQUENCE [LARGE SCALE GENOMIC DNA]</scope>
    <source>
        <strain evidence="2 3">HannoverDv2000</strain>
    </source>
</reference>
<feature type="coiled-coil region" evidence="1">
    <location>
        <begin position="100"/>
        <end position="173"/>
    </location>
</feature>
<feature type="coiled-coil region" evidence="1">
    <location>
        <begin position="16"/>
        <end position="64"/>
    </location>
</feature>
<accession>A0A0D8XJU7</accession>
<dbReference type="AlphaFoldDB" id="A0A0D8XJU7"/>
<gene>
    <name evidence="2" type="ORF">DICVIV_09115</name>
</gene>
<evidence type="ECO:0000313" key="2">
    <source>
        <dbReference type="EMBL" id="KJH44865.1"/>
    </source>
</evidence>
<sequence length="517" mass="59586">MAIICGMRWNEIQTSLTRVEEERDSLKSLLKTAEDEMKLLRDSLEEQVAMNEQVQHDVAKLRSKTGALIQEVDSKDNIITDLKNDLLAAERMCQEMKVVILEREAEAKEIRTVLEEEQERRKNEREDWKSAVLAAQETSSALRYDLEKIRNEFTAKEETIRNLSEQLRIADENNFRMAEVISEHASNERGDLCVRKDINYKSFVNTKDVSKTSTTMVKSRDSQTDITRDALIKMESDSCSLSNEMNVLRVAYVDLSHAVGKLVVKELEPVPNEVDILWIEKSCKELCRLIHHERRRREVQANEVAAMASKLEEMKQKWLAEYLYCLCVVALLNPMDCTSGVLKEICPTMNTEANKRIFNKKKFCNPMRQTLFVLTTMAVDLVTSLRKLSSLYSSGKQISFLSSIELARNLRNELNDRFLIVRTENENENRHSLVDLIHMVKILEKDNQLLHQNIKSWKDEYEALSAKNANKPELAERIATQLRSIHNVMSESRRACGLLQEAKKETAQPTSASESRQ</sequence>
<organism evidence="2 3">
    <name type="scientific">Dictyocaulus viviparus</name>
    <name type="common">Bovine lungworm</name>
    <dbReference type="NCBI Taxonomy" id="29172"/>
    <lineage>
        <taxon>Eukaryota</taxon>
        <taxon>Metazoa</taxon>
        <taxon>Ecdysozoa</taxon>
        <taxon>Nematoda</taxon>
        <taxon>Chromadorea</taxon>
        <taxon>Rhabditida</taxon>
        <taxon>Rhabditina</taxon>
        <taxon>Rhabditomorpha</taxon>
        <taxon>Strongyloidea</taxon>
        <taxon>Metastrongylidae</taxon>
        <taxon>Dictyocaulus</taxon>
    </lineage>
</organism>
<protein>
    <submittedName>
        <fullName evidence="2">Uncharacterized protein</fullName>
    </submittedName>
</protein>
<evidence type="ECO:0000256" key="1">
    <source>
        <dbReference type="SAM" id="Coils"/>
    </source>
</evidence>
<reference evidence="3" key="2">
    <citation type="journal article" date="2016" name="Sci. Rep.">
        <title>Dictyocaulus viviparus genome, variome and transcriptome elucidate lungworm biology and support future intervention.</title>
        <authorList>
            <person name="McNulty S.N."/>
            <person name="Strube C."/>
            <person name="Rosa B.A."/>
            <person name="Martin J.C."/>
            <person name="Tyagi R."/>
            <person name="Choi Y.J."/>
            <person name="Wang Q."/>
            <person name="Hallsworth Pepin K."/>
            <person name="Zhang X."/>
            <person name="Ozersky P."/>
            <person name="Wilson R.K."/>
            <person name="Sternberg P.W."/>
            <person name="Gasser R.B."/>
            <person name="Mitreva M."/>
        </authorList>
    </citation>
    <scope>NUCLEOTIDE SEQUENCE [LARGE SCALE GENOMIC DNA]</scope>
    <source>
        <strain evidence="3">HannoverDv2000</strain>
    </source>
</reference>
<dbReference type="Proteomes" id="UP000053766">
    <property type="component" value="Unassembled WGS sequence"/>
</dbReference>
<dbReference type="STRING" id="29172.A0A0D8XJU7"/>
<proteinExistence type="predicted"/>
<dbReference type="OrthoDB" id="5801533at2759"/>
<feature type="coiled-coil region" evidence="1">
    <location>
        <begin position="440"/>
        <end position="467"/>
    </location>
</feature>
<name>A0A0D8XJU7_DICVI</name>
<keyword evidence="1" id="KW-0175">Coiled coil</keyword>
<keyword evidence="3" id="KW-1185">Reference proteome</keyword>
<evidence type="ECO:0000313" key="3">
    <source>
        <dbReference type="Proteomes" id="UP000053766"/>
    </source>
</evidence>